<organism evidence="3 4">
    <name type="scientific">Caldovatus sediminis</name>
    <dbReference type="NCBI Taxonomy" id="2041189"/>
    <lineage>
        <taxon>Bacteria</taxon>
        <taxon>Pseudomonadati</taxon>
        <taxon>Pseudomonadota</taxon>
        <taxon>Alphaproteobacteria</taxon>
        <taxon>Acetobacterales</taxon>
        <taxon>Roseomonadaceae</taxon>
        <taxon>Caldovatus</taxon>
    </lineage>
</organism>
<comment type="caution">
    <text evidence="3">The sequence shown here is derived from an EMBL/GenBank/DDBJ whole genome shotgun (WGS) entry which is preliminary data.</text>
</comment>
<sequence>MTPPRHTPAVRAGLAALLLPVLLAAACGPRRAAEAPADPESPEAALCRAEARGSPEVRRLARELNADNQQNALRVGEERRIAEIRAFRDCMRRRGAAMPGGVEPVRQSF</sequence>
<proteinExistence type="predicted"/>
<evidence type="ECO:0008006" key="5">
    <source>
        <dbReference type="Google" id="ProtNLM"/>
    </source>
</evidence>
<dbReference type="PROSITE" id="PS51257">
    <property type="entry name" value="PROKAR_LIPOPROTEIN"/>
    <property type="match status" value="1"/>
</dbReference>
<dbReference type="Proteomes" id="UP000597507">
    <property type="component" value="Unassembled WGS sequence"/>
</dbReference>
<keyword evidence="2" id="KW-0732">Signal</keyword>
<protein>
    <recommendedName>
        <fullName evidence="5">Phosphoribosylamine--glycine ligase</fullName>
    </recommendedName>
</protein>
<reference evidence="3 4" key="1">
    <citation type="journal article" date="2014" name="Int. J. Syst. Evol. Microbiol.">
        <title>Complete genome sequence of Corynebacterium casei LMG S-19264T (=DSM 44701T), isolated from a smear-ripened cheese.</title>
        <authorList>
            <consortium name="US DOE Joint Genome Institute (JGI-PGF)"/>
            <person name="Walter F."/>
            <person name="Albersmeier A."/>
            <person name="Kalinowski J."/>
            <person name="Ruckert C."/>
        </authorList>
    </citation>
    <scope>NUCLEOTIDE SEQUENCE [LARGE SCALE GENOMIC DNA]</scope>
    <source>
        <strain evidence="3 4">CGMCC 1.16330</strain>
    </source>
</reference>
<evidence type="ECO:0000256" key="2">
    <source>
        <dbReference type="SAM" id="SignalP"/>
    </source>
</evidence>
<name>A0A8J3EDH8_9PROT</name>
<feature type="chain" id="PRO_5035191402" description="Phosphoribosylamine--glycine ligase" evidence="2">
    <location>
        <begin position="33"/>
        <end position="109"/>
    </location>
</feature>
<feature type="signal peptide" evidence="2">
    <location>
        <begin position="1"/>
        <end position="32"/>
    </location>
</feature>
<evidence type="ECO:0000313" key="3">
    <source>
        <dbReference type="EMBL" id="GGG42954.1"/>
    </source>
</evidence>
<dbReference type="EMBL" id="BMKS01000011">
    <property type="protein sequence ID" value="GGG42954.1"/>
    <property type="molecule type" value="Genomic_DNA"/>
</dbReference>
<dbReference type="RefSeq" id="WP_188902211.1">
    <property type="nucleotide sequence ID" value="NZ_BMKS01000011.1"/>
</dbReference>
<keyword evidence="4" id="KW-1185">Reference proteome</keyword>
<feature type="region of interest" description="Disordered" evidence="1">
    <location>
        <begin position="30"/>
        <end position="50"/>
    </location>
</feature>
<gene>
    <name evidence="3" type="ORF">GCM10010964_33020</name>
</gene>
<dbReference type="AlphaFoldDB" id="A0A8J3EDH8"/>
<feature type="compositionally biased region" description="Low complexity" evidence="1">
    <location>
        <begin position="30"/>
        <end position="45"/>
    </location>
</feature>
<evidence type="ECO:0000313" key="4">
    <source>
        <dbReference type="Proteomes" id="UP000597507"/>
    </source>
</evidence>
<evidence type="ECO:0000256" key="1">
    <source>
        <dbReference type="SAM" id="MobiDB-lite"/>
    </source>
</evidence>
<accession>A0A8J3EDH8</accession>